<dbReference type="Proteomes" id="UP000053477">
    <property type="component" value="Unassembled WGS sequence"/>
</dbReference>
<protein>
    <submittedName>
        <fullName evidence="2">Uncharacterized protein</fullName>
    </submittedName>
</protein>
<organism evidence="2 3">
    <name type="scientific">Schizopora paradoxa</name>
    <dbReference type="NCBI Taxonomy" id="27342"/>
    <lineage>
        <taxon>Eukaryota</taxon>
        <taxon>Fungi</taxon>
        <taxon>Dikarya</taxon>
        <taxon>Basidiomycota</taxon>
        <taxon>Agaricomycotina</taxon>
        <taxon>Agaricomycetes</taxon>
        <taxon>Hymenochaetales</taxon>
        <taxon>Schizoporaceae</taxon>
        <taxon>Schizopora</taxon>
    </lineage>
</organism>
<keyword evidence="3" id="KW-1185">Reference proteome</keyword>
<dbReference type="OrthoDB" id="2418900at2759"/>
<evidence type="ECO:0000256" key="1">
    <source>
        <dbReference type="SAM" id="MobiDB-lite"/>
    </source>
</evidence>
<name>A0A0H2R9I7_9AGAM</name>
<evidence type="ECO:0000313" key="2">
    <source>
        <dbReference type="EMBL" id="KLO06143.1"/>
    </source>
</evidence>
<feature type="compositionally biased region" description="Acidic residues" evidence="1">
    <location>
        <begin position="1"/>
        <end position="19"/>
    </location>
</feature>
<dbReference type="STRING" id="27342.A0A0H2R9I7"/>
<dbReference type="Pfam" id="PF18759">
    <property type="entry name" value="Plavaka"/>
    <property type="match status" value="1"/>
</dbReference>
<dbReference type="EMBL" id="KQ086233">
    <property type="protein sequence ID" value="KLO06143.1"/>
    <property type="molecule type" value="Genomic_DNA"/>
</dbReference>
<sequence length="483" mass="54523">MDDPEAQVDDDEPTEPNNEDDQHADFEPNPLFDGLFKSFEAAIDEAAVDAPAECEPSIPGEAPISAASLGGSSTPVPTSGKAHFIRDFPRPTGQTYGKGKTRFDEIFEMESSKEWSEWGPFESESEWELAKWVFKHINKTNTDEFLKLKSIRDDVQPSFSTSRELLERIDDLPKGPDWFCESITIEGDELDANGKPITEEVELWGRDILEGTAELFGKPSIKGMLHKPEKHYQDRDGNEQIISESNTASGWWDAQKTLPDGATAVPLIIGSDKTQLSVFSGDKSAWPVYLTIGNIPKADRRCPSKRTQFLLGYLPVTKLKIFSNKNTRRVQIYRLFHRCMRILLGPLYKLKEKELVEMVSNDSMIRRCFIFLLAYVADHPEQCLVSCNAESMCPTCDIRQKDRGNLAGGETKDTQNLVNILRDHGANLEPHEFDDLNLRSIPEPFWAGLQNCNISMAFAPDLLHQMYKGVFKEHLVSWCTDAI</sequence>
<feature type="non-terminal residue" evidence="2">
    <location>
        <position position="483"/>
    </location>
</feature>
<accession>A0A0H2R9I7</accession>
<feature type="region of interest" description="Disordered" evidence="1">
    <location>
        <begin position="52"/>
        <end position="97"/>
    </location>
</feature>
<dbReference type="InterPro" id="IPR041078">
    <property type="entry name" value="Plavaka"/>
</dbReference>
<feature type="region of interest" description="Disordered" evidence="1">
    <location>
        <begin position="1"/>
        <end position="31"/>
    </location>
</feature>
<dbReference type="AlphaFoldDB" id="A0A0H2R9I7"/>
<gene>
    <name evidence="2" type="ORF">SCHPADRAFT_986881</name>
</gene>
<proteinExistence type="predicted"/>
<evidence type="ECO:0000313" key="3">
    <source>
        <dbReference type="Proteomes" id="UP000053477"/>
    </source>
</evidence>
<dbReference type="InParanoid" id="A0A0H2R9I7"/>
<reference evidence="2 3" key="1">
    <citation type="submission" date="2015-04" db="EMBL/GenBank/DDBJ databases">
        <title>Complete genome sequence of Schizopora paradoxa KUC8140, a cosmopolitan wood degrader in East Asia.</title>
        <authorList>
            <consortium name="DOE Joint Genome Institute"/>
            <person name="Min B."/>
            <person name="Park H."/>
            <person name="Jang Y."/>
            <person name="Kim J.-J."/>
            <person name="Kim K.H."/>
            <person name="Pangilinan J."/>
            <person name="Lipzen A."/>
            <person name="Riley R."/>
            <person name="Grigoriev I.V."/>
            <person name="Spatafora J.W."/>
            <person name="Choi I.-G."/>
        </authorList>
    </citation>
    <scope>NUCLEOTIDE SEQUENCE [LARGE SCALE GENOMIC DNA]</scope>
    <source>
        <strain evidence="2 3">KUC8140</strain>
    </source>
</reference>